<sequence>MGNKKKRQEDEIMTEYFLDALAGKEIPLLPLDARWHELFPDFRKTREIKTLEKQLNKLIQKQGQTNNDLKEYEKAKKVLMKNIVNNMTDGHEVDSPIRSMKQDRNQKLLADLKEKKEQAEQVKREIPGQIEAANRELLVECMKVCYQELMDNTYEIEEIEEWVKATRERLKDEILRKQDMEMRNTQMYKYMHNLLGAEVVEIFDRKHQVWKGNMEENQFED</sequence>
<evidence type="ECO:0000313" key="3">
    <source>
        <dbReference type="Proteomes" id="UP000606193"/>
    </source>
</evidence>
<organism evidence="2 3">
    <name type="scientific">Jutongia huaianensis</name>
    <dbReference type="NCBI Taxonomy" id="2763668"/>
    <lineage>
        <taxon>Bacteria</taxon>
        <taxon>Bacillati</taxon>
        <taxon>Bacillota</taxon>
        <taxon>Clostridia</taxon>
        <taxon>Lachnospirales</taxon>
        <taxon>Lachnospiraceae</taxon>
        <taxon>Jutongia</taxon>
    </lineage>
</organism>
<protein>
    <submittedName>
        <fullName evidence="2">Uncharacterized protein</fullName>
    </submittedName>
</protein>
<comment type="caution">
    <text evidence="2">The sequence shown here is derived from an EMBL/GenBank/DDBJ whole genome shotgun (WGS) entry which is preliminary data.</text>
</comment>
<keyword evidence="3" id="KW-1185">Reference proteome</keyword>
<gene>
    <name evidence="2" type="ORF">H8704_10375</name>
</gene>
<dbReference type="EMBL" id="JACRSX010000015">
    <property type="protein sequence ID" value="MBC8563025.1"/>
    <property type="molecule type" value="Genomic_DNA"/>
</dbReference>
<dbReference type="RefSeq" id="WP_249298234.1">
    <property type="nucleotide sequence ID" value="NZ_JACRSX010000015.1"/>
</dbReference>
<reference evidence="2 3" key="1">
    <citation type="submission" date="2020-08" db="EMBL/GenBank/DDBJ databases">
        <title>Genome public.</title>
        <authorList>
            <person name="Liu C."/>
            <person name="Sun Q."/>
        </authorList>
    </citation>
    <scope>NUCLEOTIDE SEQUENCE [LARGE SCALE GENOMIC DNA]</scope>
    <source>
        <strain evidence="2 3">NSJ-37</strain>
    </source>
</reference>
<evidence type="ECO:0000256" key="1">
    <source>
        <dbReference type="SAM" id="Coils"/>
    </source>
</evidence>
<name>A0ABR7N328_9FIRM</name>
<dbReference type="Proteomes" id="UP000606193">
    <property type="component" value="Unassembled WGS sequence"/>
</dbReference>
<feature type="coiled-coil region" evidence="1">
    <location>
        <begin position="48"/>
        <end position="125"/>
    </location>
</feature>
<accession>A0ABR7N328</accession>
<proteinExistence type="predicted"/>
<evidence type="ECO:0000313" key="2">
    <source>
        <dbReference type="EMBL" id="MBC8563025.1"/>
    </source>
</evidence>
<keyword evidence="1" id="KW-0175">Coiled coil</keyword>